<dbReference type="CDD" id="cd00338">
    <property type="entry name" value="Ser_Recombinase"/>
    <property type="match status" value="1"/>
</dbReference>
<name>A0A382D8G5_9ZZZZ</name>
<sequence length="174" mass="20530">MNKKETLHIYVRTSTDGQDVKRQIELGKKFSKEMGMNSKVWNDEGKSGLKSFEDTREQLTELLFEVDVGVVEHIWVEDYSRLTRSIDDQMKIDTYILENNLNIYEGLSGNQIYQPNDTMKRMYQIMKTMMGSDVKRDEIKKSIDRKIQKFRDGHYIRGNYSFGFDKVDGYLVKN</sequence>
<dbReference type="SUPFAM" id="SSF53041">
    <property type="entry name" value="Resolvase-like"/>
    <property type="match status" value="1"/>
</dbReference>
<protein>
    <recommendedName>
        <fullName evidence="1">Resolvase/invertase-type recombinase catalytic domain-containing protein</fullName>
    </recommendedName>
</protein>
<reference evidence="2" key="1">
    <citation type="submission" date="2018-05" db="EMBL/GenBank/DDBJ databases">
        <authorList>
            <person name="Lanie J.A."/>
            <person name="Ng W.-L."/>
            <person name="Kazmierczak K.M."/>
            <person name="Andrzejewski T.M."/>
            <person name="Davidsen T.M."/>
            <person name="Wayne K.J."/>
            <person name="Tettelin H."/>
            <person name="Glass J.I."/>
            <person name="Rusch D."/>
            <person name="Podicherti R."/>
            <person name="Tsui H.-C.T."/>
            <person name="Winkler M.E."/>
        </authorList>
    </citation>
    <scope>NUCLEOTIDE SEQUENCE</scope>
</reference>
<proteinExistence type="predicted"/>
<evidence type="ECO:0000313" key="2">
    <source>
        <dbReference type="EMBL" id="SVB34409.1"/>
    </source>
</evidence>
<dbReference type="Gene3D" id="3.40.50.1390">
    <property type="entry name" value="Resolvase, N-terminal catalytic domain"/>
    <property type="match status" value="1"/>
</dbReference>
<gene>
    <name evidence="2" type="ORF">METZ01_LOCUS187263</name>
</gene>
<dbReference type="InterPro" id="IPR050639">
    <property type="entry name" value="SSR_resolvase"/>
</dbReference>
<dbReference type="EMBL" id="UINC01038024">
    <property type="protein sequence ID" value="SVB34409.1"/>
    <property type="molecule type" value="Genomic_DNA"/>
</dbReference>
<evidence type="ECO:0000259" key="1">
    <source>
        <dbReference type="SMART" id="SM00857"/>
    </source>
</evidence>
<feature type="non-terminal residue" evidence="2">
    <location>
        <position position="174"/>
    </location>
</feature>
<dbReference type="AlphaFoldDB" id="A0A382D8G5"/>
<dbReference type="InterPro" id="IPR036162">
    <property type="entry name" value="Resolvase-like_N_sf"/>
</dbReference>
<dbReference type="Pfam" id="PF00239">
    <property type="entry name" value="Resolvase"/>
    <property type="match status" value="1"/>
</dbReference>
<dbReference type="GO" id="GO:0003677">
    <property type="term" value="F:DNA binding"/>
    <property type="evidence" value="ECO:0007669"/>
    <property type="project" value="InterPro"/>
</dbReference>
<dbReference type="GO" id="GO:0000150">
    <property type="term" value="F:DNA strand exchange activity"/>
    <property type="evidence" value="ECO:0007669"/>
    <property type="project" value="InterPro"/>
</dbReference>
<dbReference type="InterPro" id="IPR006119">
    <property type="entry name" value="Resolv_N"/>
</dbReference>
<dbReference type="PANTHER" id="PTHR30461">
    <property type="entry name" value="DNA-INVERTASE FROM LAMBDOID PROPHAGE"/>
    <property type="match status" value="1"/>
</dbReference>
<organism evidence="2">
    <name type="scientific">marine metagenome</name>
    <dbReference type="NCBI Taxonomy" id="408172"/>
    <lineage>
        <taxon>unclassified sequences</taxon>
        <taxon>metagenomes</taxon>
        <taxon>ecological metagenomes</taxon>
    </lineage>
</organism>
<feature type="domain" description="Resolvase/invertase-type recombinase catalytic" evidence="1">
    <location>
        <begin position="7"/>
        <end position="155"/>
    </location>
</feature>
<dbReference type="SMART" id="SM00857">
    <property type="entry name" value="Resolvase"/>
    <property type="match status" value="1"/>
</dbReference>
<accession>A0A382D8G5</accession>
<dbReference type="PANTHER" id="PTHR30461:SF23">
    <property type="entry name" value="DNA RECOMBINASE-RELATED"/>
    <property type="match status" value="1"/>
</dbReference>